<keyword evidence="4" id="KW-1185">Reference proteome</keyword>
<dbReference type="SUPFAM" id="SSF51197">
    <property type="entry name" value="Clavaminate synthase-like"/>
    <property type="match status" value="1"/>
</dbReference>
<reference evidence="3 4" key="1">
    <citation type="submission" date="2019-12" db="EMBL/GenBank/DDBJ databases">
        <title>Snethiella sp. nov. sp. isolated from sea sand.</title>
        <authorList>
            <person name="Kim J."/>
            <person name="Jeong S.E."/>
            <person name="Jung H.S."/>
            <person name="Jeon C.O."/>
        </authorList>
    </citation>
    <scope>NUCLEOTIDE SEQUENCE [LARGE SCALE GENOMIC DNA]</scope>
    <source>
        <strain evidence="3 4">DP05</strain>
    </source>
</reference>
<dbReference type="EMBL" id="WTUW01000002">
    <property type="protein sequence ID" value="MZR31697.1"/>
    <property type="molecule type" value="Genomic_DNA"/>
</dbReference>
<evidence type="ECO:0000256" key="1">
    <source>
        <dbReference type="ARBA" id="ARBA00001954"/>
    </source>
</evidence>
<dbReference type="InterPro" id="IPR008775">
    <property type="entry name" value="Phytyl_CoA_dOase-like"/>
</dbReference>
<dbReference type="AlphaFoldDB" id="A0A6L8WC29"/>
<name>A0A6L8WC29_9PROT</name>
<protein>
    <submittedName>
        <fullName evidence="3">Phytanoyl-CoA dioxygenase</fullName>
    </submittedName>
</protein>
<dbReference type="Proteomes" id="UP000476030">
    <property type="component" value="Unassembled WGS sequence"/>
</dbReference>
<feature type="region of interest" description="Disordered" evidence="2">
    <location>
        <begin position="120"/>
        <end position="140"/>
    </location>
</feature>
<evidence type="ECO:0000313" key="4">
    <source>
        <dbReference type="Proteomes" id="UP000476030"/>
    </source>
</evidence>
<evidence type="ECO:0000313" key="3">
    <source>
        <dbReference type="EMBL" id="MZR31697.1"/>
    </source>
</evidence>
<dbReference type="GO" id="GO:0005506">
    <property type="term" value="F:iron ion binding"/>
    <property type="evidence" value="ECO:0007669"/>
    <property type="project" value="UniProtKB-ARBA"/>
</dbReference>
<comment type="cofactor">
    <cofactor evidence="1">
        <name>Fe(2+)</name>
        <dbReference type="ChEBI" id="CHEBI:29033"/>
    </cofactor>
</comment>
<comment type="caution">
    <text evidence="3">The sequence shown here is derived from an EMBL/GenBank/DDBJ whole genome shotgun (WGS) entry which is preliminary data.</text>
</comment>
<organism evidence="3 4">
    <name type="scientific">Sneathiella litorea</name>
    <dbReference type="NCBI Taxonomy" id="2606216"/>
    <lineage>
        <taxon>Bacteria</taxon>
        <taxon>Pseudomonadati</taxon>
        <taxon>Pseudomonadota</taxon>
        <taxon>Alphaproteobacteria</taxon>
        <taxon>Sneathiellales</taxon>
        <taxon>Sneathiellaceae</taxon>
        <taxon>Sneathiella</taxon>
    </lineage>
</organism>
<dbReference type="PANTHER" id="PTHR20883">
    <property type="entry name" value="PHYTANOYL-COA DIOXYGENASE DOMAIN CONTAINING 1"/>
    <property type="match status" value="1"/>
</dbReference>
<proteinExistence type="predicted"/>
<dbReference type="PANTHER" id="PTHR20883:SF48">
    <property type="entry name" value="ECTOINE DIOXYGENASE"/>
    <property type="match status" value="1"/>
</dbReference>
<sequence>MNNAQPANTITAADHASLMEKYTREGEARAYALGNRGPIRLGPDGKLAKEILDAYREHGFYVFENVVDDTELRELREDVERVLSRAPVAPEAELDKAGQPALGAEFVRYPYRFAKPLSDPLGGTTKNKGRHPVKMLNPTPGEDAPQWTIELLHGNLHLMDSCLRLYGHPGLLSVAEAINGPDFVPYNEVAFIKEPGLGPSVAWHQDGTTHWDAADWDENAHGFNFMTQLYPSTPANCVWILPGSHRNGKANIPDLVKESGSERLKDAVPLVCKAGEVFAVNRQLVHGSFANSSPDRRVTINAGFFPRRRVLNITTSQLDDRTETYDAERIHERSRIIALGIDARQQRFPDEPAYKYQPLAGEMAENRWNEENREKVLKNYNLKDIYI</sequence>
<evidence type="ECO:0000256" key="2">
    <source>
        <dbReference type="SAM" id="MobiDB-lite"/>
    </source>
</evidence>
<dbReference type="GO" id="GO:0016706">
    <property type="term" value="F:2-oxoglutarate-dependent dioxygenase activity"/>
    <property type="evidence" value="ECO:0007669"/>
    <property type="project" value="UniProtKB-ARBA"/>
</dbReference>
<dbReference type="Pfam" id="PF05721">
    <property type="entry name" value="PhyH"/>
    <property type="match status" value="1"/>
</dbReference>
<dbReference type="RefSeq" id="WP_161316173.1">
    <property type="nucleotide sequence ID" value="NZ_WTUW01000002.1"/>
</dbReference>
<keyword evidence="3" id="KW-0223">Dioxygenase</keyword>
<dbReference type="Gene3D" id="2.60.120.620">
    <property type="entry name" value="q2cbj1_9rhob like domain"/>
    <property type="match status" value="1"/>
</dbReference>
<accession>A0A6L8WC29</accession>
<keyword evidence="3" id="KW-0560">Oxidoreductase</keyword>
<gene>
    <name evidence="3" type="ORF">GQE98_13730</name>
</gene>